<geneLocation type="plasmid" evidence="1">
    <name>I</name>
</geneLocation>
<accession>A0A375FHB4</accession>
<organism evidence="1">
    <name type="scientific">Cupriavidus taiwanensis</name>
    <dbReference type="NCBI Taxonomy" id="164546"/>
    <lineage>
        <taxon>Bacteria</taxon>
        <taxon>Pseudomonadati</taxon>
        <taxon>Pseudomonadota</taxon>
        <taxon>Betaproteobacteria</taxon>
        <taxon>Burkholderiales</taxon>
        <taxon>Burkholderiaceae</taxon>
        <taxon>Cupriavidus</taxon>
    </lineage>
</organism>
<reference evidence="1" key="1">
    <citation type="submission" date="2018-01" db="EMBL/GenBank/DDBJ databases">
        <authorList>
            <person name="Gaut B.S."/>
            <person name="Morton B.R."/>
            <person name="Clegg M.T."/>
            <person name="Duvall M.R."/>
        </authorList>
    </citation>
    <scope>NUCLEOTIDE SEQUENCE</scope>
    <source>
        <strain evidence="1">Cupriavidus taiwanensis STM 8555</strain>
    </source>
</reference>
<name>A0A375FHB4_9BURK</name>
<proteinExistence type="predicted"/>
<protein>
    <submittedName>
        <fullName evidence="1">Uncharacterized protein</fullName>
    </submittedName>
</protein>
<dbReference type="AlphaFoldDB" id="A0A375FHB4"/>
<dbReference type="EMBL" id="LT984809">
    <property type="protein sequence ID" value="SPD49171.1"/>
    <property type="molecule type" value="Genomic_DNA"/>
</dbReference>
<gene>
    <name evidence="1" type="ORF">CBM2612_P0516</name>
</gene>
<keyword evidence="1" id="KW-0614">Plasmid</keyword>
<evidence type="ECO:0000313" key="1">
    <source>
        <dbReference type="EMBL" id="SPD49171.1"/>
    </source>
</evidence>
<sequence length="41" mass="4550">MSSLAISALMRADLTFFLEWLPALKSCLGGTLQIFEFLSDI</sequence>